<dbReference type="InterPro" id="IPR011051">
    <property type="entry name" value="RmlC_Cupin_sf"/>
</dbReference>
<feature type="domain" description="Cupin type-2" evidence="1">
    <location>
        <begin position="39"/>
        <end position="86"/>
    </location>
</feature>
<gene>
    <name evidence="2" type="ORF">BV494_22975</name>
</gene>
<evidence type="ECO:0000313" key="3">
    <source>
        <dbReference type="Proteomes" id="UP000239197"/>
    </source>
</evidence>
<evidence type="ECO:0000313" key="2">
    <source>
        <dbReference type="EMBL" id="AVF37768.1"/>
    </source>
</evidence>
<proteinExistence type="predicted"/>
<keyword evidence="2" id="KW-0614">Plasmid</keyword>
<dbReference type="Gene3D" id="2.60.120.10">
    <property type="entry name" value="Jelly Rolls"/>
    <property type="match status" value="1"/>
</dbReference>
<dbReference type="AlphaFoldDB" id="A0A2L1UY50"/>
<evidence type="ECO:0000259" key="1">
    <source>
        <dbReference type="Pfam" id="PF07883"/>
    </source>
</evidence>
<dbReference type="RefSeq" id="WP_104925106.1">
    <property type="nucleotide sequence ID" value="NZ_CP019063.1"/>
</dbReference>
<organism evidence="2 3">
    <name type="scientific">Rahnella sikkimica</name>
    <dbReference type="NCBI Taxonomy" id="1805933"/>
    <lineage>
        <taxon>Bacteria</taxon>
        <taxon>Pseudomonadati</taxon>
        <taxon>Pseudomonadota</taxon>
        <taxon>Gammaproteobacteria</taxon>
        <taxon>Enterobacterales</taxon>
        <taxon>Yersiniaceae</taxon>
        <taxon>Rahnella</taxon>
    </lineage>
</organism>
<dbReference type="KEGG" id="rox:BV494_22975"/>
<dbReference type="InterPro" id="IPR013096">
    <property type="entry name" value="Cupin_2"/>
</dbReference>
<dbReference type="EMBL" id="CP019063">
    <property type="protein sequence ID" value="AVF37768.1"/>
    <property type="molecule type" value="Genomic_DNA"/>
</dbReference>
<dbReference type="Proteomes" id="UP000239197">
    <property type="component" value="Plasmid unnamed1"/>
</dbReference>
<accession>A0A2L1UY50</accession>
<geneLocation type="plasmid" evidence="2 3">
    <name>unnamed1</name>
</geneLocation>
<dbReference type="InterPro" id="IPR014710">
    <property type="entry name" value="RmlC-like_jellyroll"/>
</dbReference>
<dbReference type="Pfam" id="PF07883">
    <property type="entry name" value="Cupin_2"/>
    <property type="match status" value="1"/>
</dbReference>
<dbReference type="SUPFAM" id="SSF51182">
    <property type="entry name" value="RmlC-like cupins"/>
    <property type="match status" value="1"/>
</dbReference>
<sequence length="101" mass="11167">MSLYDLKTKANTLNEAWHSQVLGHIGEANLKILRMDERSVSEEVHGYDEGLLVIDGRLELSVKGKKISVRTGELYVAKAGVPHTVEIGSFGTLFIIDLSEK</sequence>
<keyword evidence="3" id="KW-1185">Reference proteome</keyword>
<name>A0A2L1UY50_9GAMM</name>
<dbReference type="OrthoDB" id="9794183at2"/>
<reference evidence="3" key="1">
    <citation type="submission" date="2017-01" db="EMBL/GenBank/DDBJ databases">
        <title>Genome sequence of Rouxiella sp. ERMR1:05.</title>
        <authorList>
            <person name="Kumar R."/>
            <person name="Singh D."/>
            <person name="Kumar S."/>
        </authorList>
    </citation>
    <scope>NUCLEOTIDE SEQUENCE [LARGE SCALE GENOMIC DNA]</scope>
    <source>
        <strain evidence="3">ERMR1:05</strain>
        <plasmid evidence="3">unnamed1</plasmid>
    </source>
</reference>
<protein>
    <submittedName>
        <fullName evidence="2">Cupin</fullName>
    </submittedName>
</protein>